<dbReference type="EMBL" id="JABSTU010000001">
    <property type="protein sequence ID" value="KAH8042207.1"/>
    <property type="molecule type" value="Genomic_DNA"/>
</dbReference>
<sequence length="253" mass="27934">MLRHPTSNILCLLLSPEPVSRSKSSSPEPHRAYKKIVLEPVPIHRGSSSYQMYSGESSALEPLAAIEQDVVTEEASKGKSAYQDINESIPLDKFDKDKVDSEDNPPQELHIFDKPEVKLSSSDMKHEKLLGQADAGVSKPLPGEVHVAPSPRYELECLYIPDFMKEKAGQAATAALTHAYTADDLSTAGPAEESNLPVATPECEQPPKYFLEYMYVPEFFRSEARRETSKSVGRITDQQKEAASAPSNACQRK</sequence>
<reference evidence="2" key="2">
    <citation type="submission" date="2021-09" db="EMBL/GenBank/DDBJ databases">
        <authorList>
            <person name="Jia N."/>
            <person name="Wang J."/>
            <person name="Shi W."/>
            <person name="Du L."/>
            <person name="Sun Y."/>
            <person name="Zhan W."/>
            <person name="Jiang J."/>
            <person name="Wang Q."/>
            <person name="Zhang B."/>
            <person name="Ji P."/>
            <person name="Sakyi L.B."/>
            <person name="Cui X."/>
            <person name="Yuan T."/>
            <person name="Jiang B."/>
            <person name="Yang W."/>
            <person name="Lam T.T.-Y."/>
            <person name="Chang Q."/>
            <person name="Ding S."/>
            <person name="Wang X."/>
            <person name="Zhu J."/>
            <person name="Ruan X."/>
            <person name="Zhao L."/>
            <person name="Wei J."/>
            <person name="Que T."/>
            <person name="Du C."/>
            <person name="Cheng J."/>
            <person name="Dai P."/>
            <person name="Han X."/>
            <person name="Huang E."/>
            <person name="Gao Y."/>
            <person name="Liu J."/>
            <person name="Shao H."/>
            <person name="Ye R."/>
            <person name="Li L."/>
            <person name="Wei W."/>
            <person name="Wang X."/>
            <person name="Wang C."/>
            <person name="Huo Q."/>
            <person name="Li W."/>
            <person name="Guo W."/>
            <person name="Chen H."/>
            <person name="Chen S."/>
            <person name="Zhou L."/>
            <person name="Zhou L."/>
            <person name="Ni X."/>
            <person name="Tian J."/>
            <person name="Zhou Y."/>
            <person name="Sheng Y."/>
            <person name="Liu T."/>
            <person name="Pan Y."/>
            <person name="Xia L."/>
            <person name="Li J."/>
            <person name="Zhao F."/>
            <person name="Cao W."/>
        </authorList>
    </citation>
    <scope>NUCLEOTIDE SEQUENCE</scope>
    <source>
        <strain evidence="2">Rmic-2018</strain>
        <tissue evidence="2">Larvae</tissue>
    </source>
</reference>
<evidence type="ECO:0000313" key="2">
    <source>
        <dbReference type="EMBL" id="KAH8042207.1"/>
    </source>
</evidence>
<evidence type="ECO:0000313" key="3">
    <source>
        <dbReference type="Proteomes" id="UP000821866"/>
    </source>
</evidence>
<reference evidence="2" key="1">
    <citation type="journal article" date="2020" name="Cell">
        <title>Large-Scale Comparative Analyses of Tick Genomes Elucidate Their Genetic Diversity and Vector Capacities.</title>
        <authorList>
            <consortium name="Tick Genome and Microbiome Consortium (TIGMIC)"/>
            <person name="Jia N."/>
            <person name="Wang J."/>
            <person name="Shi W."/>
            <person name="Du L."/>
            <person name="Sun Y."/>
            <person name="Zhan W."/>
            <person name="Jiang J.F."/>
            <person name="Wang Q."/>
            <person name="Zhang B."/>
            <person name="Ji P."/>
            <person name="Bell-Sakyi L."/>
            <person name="Cui X.M."/>
            <person name="Yuan T.T."/>
            <person name="Jiang B.G."/>
            <person name="Yang W.F."/>
            <person name="Lam T.T."/>
            <person name="Chang Q.C."/>
            <person name="Ding S.J."/>
            <person name="Wang X.J."/>
            <person name="Zhu J.G."/>
            <person name="Ruan X.D."/>
            <person name="Zhao L."/>
            <person name="Wei J.T."/>
            <person name="Ye R.Z."/>
            <person name="Que T.C."/>
            <person name="Du C.H."/>
            <person name="Zhou Y.H."/>
            <person name="Cheng J.X."/>
            <person name="Dai P.F."/>
            <person name="Guo W.B."/>
            <person name="Han X.H."/>
            <person name="Huang E.J."/>
            <person name="Li L.F."/>
            <person name="Wei W."/>
            <person name="Gao Y.C."/>
            <person name="Liu J.Z."/>
            <person name="Shao H.Z."/>
            <person name="Wang X."/>
            <person name="Wang C.C."/>
            <person name="Yang T.C."/>
            <person name="Huo Q.B."/>
            <person name="Li W."/>
            <person name="Chen H.Y."/>
            <person name="Chen S.E."/>
            <person name="Zhou L.G."/>
            <person name="Ni X.B."/>
            <person name="Tian J.H."/>
            <person name="Sheng Y."/>
            <person name="Liu T."/>
            <person name="Pan Y.S."/>
            <person name="Xia L.Y."/>
            <person name="Li J."/>
            <person name="Zhao F."/>
            <person name="Cao W.C."/>
        </authorList>
    </citation>
    <scope>NUCLEOTIDE SEQUENCE</scope>
    <source>
        <strain evidence="2">Rmic-2018</strain>
    </source>
</reference>
<protein>
    <submittedName>
        <fullName evidence="2">Uncharacterized protein</fullName>
    </submittedName>
</protein>
<accession>A0A9J6F7T6</accession>
<comment type="caution">
    <text evidence="2">The sequence shown here is derived from an EMBL/GenBank/DDBJ whole genome shotgun (WGS) entry which is preliminary data.</text>
</comment>
<organism evidence="2 3">
    <name type="scientific">Rhipicephalus microplus</name>
    <name type="common">Cattle tick</name>
    <name type="synonym">Boophilus microplus</name>
    <dbReference type="NCBI Taxonomy" id="6941"/>
    <lineage>
        <taxon>Eukaryota</taxon>
        <taxon>Metazoa</taxon>
        <taxon>Ecdysozoa</taxon>
        <taxon>Arthropoda</taxon>
        <taxon>Chelicerata</taxon>
        <taxon>Arachnida</taxon>
        <taxon>Acari</taxon>
        <taxon>Parasitiformes</taxon>
        <taxon>Ixodida</taxon>
        <taxon>Ixodoidea</taxon>
        <taxon>Ixodidae</taxon>
        <taxon>Rhipicephalinae</taxon>
        <taxon>Rhipicephalus</taxon>
        <taxon>Boophilus</taxon>
    </lineage>
</organism>
<proteinExistence type="predicted"/>
<evidence type="ECO:0000256" key="1">
    <source>
        <dbReference type="SAM" id="MobiDB-lite"/>
    </source>
</evidence>
<feature type="region of interest" description="Disordered" evidence="1">
    <location>
        <begin position="226"/>
        <end position="253"/>
    </location>
</feature>
<dbReference type="Proteomes" id="UP000821866">
    <property type="component" value="Chromosome 1"/>
</dbReference>
<dbReference type="AlphaFoldDB" id="A0A9J6F7T6"/>
<gene>
    <name evidence="2" type="ORF">HPB51_021291</name>
</gene>
<name>A0A9J6F7T6_RHIMP</name>
<keyword evidence="3" id="KW-1185">Reference proteome</keyword>